<dbReference type="EMBL" id="JAACJN010000064">
    <property type="protein sequence ID" value="KAF5380275.1"/>
    <property type="molecule type" value="Genomic_DNA"/>
</dbReference>
<name>A0A8H5HBR5_9AGAR</name>
<evidence type="ECO:0000313" key="2">
    <source>
        <dbReference type="Proteomes" id="UP000518752"/>
    </source>
</evidence>
<comment type="caution">
    <text evidence="1">The sequence shown here is derived from an EMBL/GenBank/DDBJ whole genome shotgun (WGS) entry which is preliminary data.</text>
</comment>
<keyword evidence="2" id="KW-1185">Reference proteome</keyword>
<proteinExistence type="predicted"/>
<reference evidence="1 2" key="1">
    <citation type="journal article" date="2020" name="ISME J.">
        <title>Uncovering the hidden diversity of litter-decomposition mechanisms in mushroom-forming fungi.</title>
        <authorList>
            <person name="Floudas D."/>
            <person name="Bentzer J."/>
            <person name="Ahren D."/>
            <person name="Johansson T."/>
            <person name="Persson P."/>
            <person name="Tunlid A."/>
        </authorList>
    </citation>
    <scope>NUCLEOTIDE SEQUENCE [LARGE SCALE GENOMIC DNA]</scope>
    <source>
        <strain evidence="1 2">CBS 406.79</strain>
    </source>
</reference>
<dbReference type="AlphaFoldDB" id="A0A8H5HBR5"/>
<accession>A0A8H5HBR5</accession>
<gene>
    <name evidence="1" type="ORF">D9757_007951</name>
</gene>
<evidence type="ECO:0000313" key="1">
    <source>
        <dbReference type="EMBL" id="KAF5380275.1"/>
    </source>
</evidence>
<protein>
    <submittedName>
        <fullName evidence="1">Uncharacterized protein</fullName>
    </submittedName>
</protein>
<dbReference type="Gene3D" id="2.80.10.50">
    <property type="match status" value="1"/>
</dbReference>
<sequence length="147" mass="16344">MNFNGKYRIQNVLTKRFLRATNNINSGSILETSEAPKAPAVFDQSYAFNVRTVTGDQARFTSSFKTLVAGVGDSGEAENTPIVWKRGGQVFEVTQVGEQDRVYNIRLTSEDDLYWFDAPASEHPAATVVLRKGNNTDQTAWRLLPIA</sequence>
<organism evidence="1 2">
    <name type="scientific">Collybiopsis confluens</name>
    <dbReference type="NCBI Taxonomy" id="2823264"/>
    <lineage>
        <taxon>Eukaryota</taxon>
        <taxon>Fungi</taxon>
        <taxon>Dikarya</taxon>
        <taxon>Basidiomycota</taxon>
        <taxon>Agaricomycotina</taxon>
        <taxon>Agaricomycetes</taxon>
        <taxon>Agaricomycetidae</taxon>
        <taxon>Agaricales</taxon>
        <taxon>Marasmiineae</taxon>
        <taxon>Omphalotaceae</taxon>
        <taxon>Collybiopsis</taxon>
    </lineage>
</organism>
<dbReference type="Proteomes" id="UP000518752">
    <property type="component" value="Unassembled WGS sequence"/>
</dbReference>